<proteinExistence type="predicted"/>
<comment type="caution">
    <text evidence="1">The sequence shown here is derived from an EMBL/GenBank/DDBJ whole genome shotgun (WGS) entry which is preliminary data.</text>
</comment>
<name>X1SKS8_9ZZZZ</name>
<accession>X1SKS8</accession>
<reference evidence="1" key="1">
    <citation type="journal article" date="2014" name="Front. Microbiol.">
        <title>High frequency of phylogenetically diverse reductive dehalogenase-homologous genes in deep subseafloor sedimentary metagenomes.</title>
        <authorList>
            <person name="Kawai M."/>
            <person name="Futagami T."/>
            <person name="Toyoda A."/>
            <person name="Takaki Y."/>
            <person name="Nishi S."/>
            <person name="Hori S."/>
            <person name="Arai W."/>
            <person name="Tsubouchi T."/>
            <person name="Morono Y."/>
            <person name="Uchiyama I."/>
            <person name="Ito T."/>
            <person name="Fujiyama A."/>
            <person name="Inagaki F."/>
            <person name="Takami H."/>
        </authorList>
    </citation>
    <scope>NUCLEOTIDE SEQUENCE</scope>
    <source>
        <strain evidence="1">Expedition CK06-06</strain>
    </source>
</reference>
<feature type="non-terminal residue" evidence="1">
    <location>
        <position position="105"/>
    </location>
</feature>
<evidence type="ECO:0008006" key="2">
    <source>
        <dbReference type="Google" id="ProtNLM"/>
    </source>
</evidence>
<organism evidence="1">
    <name type="scientific">marine sediment metagenome</name>
    <dbReference type="NCBI Taxonomy" id="412755"/>
    <lineage>
        <taxon>unclassified sequences</taxon>
        <taxon>metagenomes</taxon>
        <taxon>ecological metagenomes</taxon>
    </lineage>
</organism>
<dbReference type="EMBL" id="BARW01020611">
    <property type="protein sequence ID" value="GAI93657.1"/>
    <property type="molecule type" value="Genomic_DNA"/>
</dbReference>
<dbReference type="AlphaFoldDB" id="X1SKS8"/>
<evidence type="ECO:0000313" key="1">
    <source>
        <dbReference type="EMBL" id="GAI93657.1"/>
    </source>
</evidence>
<protein>
    <recommendedName>
        <fullName evidence="2">HAD family hydrolase</fullName>
    </recommendedName>
</protein>
<sequence>MKIKAITFDLWQTLVYETAEQELQRQQLRNESVTRILADNGFKIKSDRFDKAHAETWSRCEAIWANDKDISIKDQTIIYLQCLDSGIDWSGIASFLLEELIAAYT</sequence>
<gene>
    <name evidence="1" type="ORF">S12H4_34792</name>
</gene>